<accession>A0A4Z2I438</accession>
<comment type="caution">
    <text evidence="1">The sequence shown here is derived from an EMBL/GenBank/DDBJ whole genome shotgun (WGS) entry which is preliminary data.</text>
</comment>
<proteinExistence type="predicted"/>
<keyword evidence="2" id="KW-1185">Reference proteome</keyword>
<gene>
    <name evidence="1" type="ORF">EYF80_017307</name>
</gene>
<dbReference type="Proteomes" id="UP000314294">
    <property type="component" value="Unassembled WGS sequence"/>
</dbReference>
<evidence type="ECO:0000313" key="2">
    <source>
        <dbReference type="Proteomes" id="UP000314294"/>
    </source>
</evidence>
<dbReference type="AlphaFoldDB" id="A0A4Z2I438"/>
<sequence length="73" mass="7745">MPHPRLTETLSRVESMWNVNDCGAGHSEDSAACSSWLLAVMMAAGPEQAEQPTSRACEGEAAPSVCKACFNCD</sequence>
<organism evidence="1 2">
    <name type="scientific">Liparis tanakae</name>
    <name type="common">Tanaka's snailfish</name>
    <dbReference type="NCBI Taxonomy" id="230148"/>
    <lineage>
        <taxon>Eukaryota</taxon>
        <taxon>Metazoa</taxon>
        <taxon>Chordata</taxon>
        <taxon>Craniata</taxon>
        <taxon>Vertebrata</taxon>
        <taxon>Euteleostomi</taxon>
        <taxon>Actinopterygii</taxon>
        <taxon>Neopterygii</taxon>
        <taxon>Teleostei</taxon>
        <taxon>Neoteleostei</taxon>
        <taxon>Acanthomorphata</taxon>
        <taxon>Eupercaria</taxon>
        <taxon>Perciformes</taxon>
        <taxon>Cottioidei</taxon>
        <taxon>Cottales</taxon>
        <taxon>Liparidae</taxon>
        <taxon>Liparis</taxon>
    </lineage>
</organism>
<reference evidence="1 2" key="1">
    <citation type="submission" date="2019-03" db="EMBL/GenBank/DDBJ databases">
        <title>First draft genome of Liparis tanakae, snailfish: a comprehensive survey of snailfish specific genes.</title>
        <authorList>
            <person name="Kim W."/>
            <person name="Song I."/>
            <person name="Jeong J.-H."/>
            <person name="Kim D."/>
            <person name="Kim S."/>
            <person name="Ryu S."/>
            <person name="Song J.Y."/>
            <person name="Lee S.K."/>
        </authorList>
    </citation>
    <scope>NUCLEOTIDE SEQUENCE [LARGE SCALE GENOMIC DNA]</scope>
    <source>
        <tissue evidence="1">Muscle</tissue>
    </source>
</reference>
<name>A0A4Z2I438_9TELE</name>
<evidence type="ECO:0000313" key="1">
    <source>
        <dbReference type="EMBL" id="TNN72531.1"/>
    </source>
</evidence>
<dbReference type="EMBL" id="SRLO01000136">
    <property type="protein sequence ID" value="TNN72531.1"/>
    <property type="molecule type" value="Genomic_DNA"/>
</dbReference>
<protein>
    <submittedName>
        <fullName evidence="1">Uncharacterized protein</fullName>
    </submittedName>
</protein>